<dbReference type="Pfam" id="PF01344">
    <property type="entry name" value="Kelch_1"/>
    <property type="match status" value="2"/>
</dbReference>
<gene>
    <name evidence="4" type="primary">KBTBD11</name>
</gene>
<dbReference type="GeneTree" id="ENSGT00940000161983"/>
<dbReference type="PANTHER" id="PTHR45972:SF3">
    <property type="entry name" value="KELCH REPEAT AND BTB DOMAIN-CONTAINING PROTEIN 11"/>
    <property type="match status" value="1"/>
</dbReference>
<dbReference type="SMART" id="SM00225">
    <property type="entry name" value="BTB"/>
    <property type="match status" value="1"/>
</dbReference>
<feature type="domain" description="BTB" evidence="3">
    <location>
        <begin position="6"/>
        <end position="66"/>
    </location>
</feature>
<dbReference type="InterPro" id="IPR015915">
    <property type="entry name" value="Kelch-typ_b-propeller"/>
</dbReference>
<dbReference type="PANTHER" id="PTHR45972">
    <property type="entry name" value="BTB_2 DOMAIN-CONTAINING PROTEIN"/>
    <property type="match status" value="1"/>
</dbReference>
<dbReference type="STRING" id="7897.ENSLACP00000008706"/>
<keyword evidence="2" id="KW-0677">Repeat</keyword>
<dbReference type="Proteomes" id="UP000008672">
    <property type="component" value="Unassembled WGS sequence"/>
</dbReference>
<dbReference type="Ensembl" id="ENSLACT00000008774.1">
    <property type="protein sequence ID" value="ENSLACP00000008706.1"/>
    <property type="gene ID" value="ENSLACG00000007694.1"/>
</dbReference>
<evidence type="ECO:0000256" key="1">
    <source>
        <dbReference type="ARBA" id="ARBA00022441"/>
    </source>
</evidence>
<dbReference type="Gene3D" id="3.30.710.10">
    <property type="entry name" value="Potassium Channel Kv1.1, Chain A"/>
    <property type="match status" value="1"/>
</dbReference>
<reference evidence="4" key="2">
    <citation type="submission" date="2025-08" db="UniProtKB">
        <authorList>
            <consortium name="Ensembl"/>
        </authorList>
    </citation>
    <scope>IDENTIFICATION</scope>
</reference>
<dbReference type="Gene3D" id="2.120.10.80">
    <property type="entry name" value="Kelch-type beta propeller"/>
    <property type="match status" value="1"/>
</dbReference>
<proteinExistence type="predicted"/>
<name>H3AGD5_LATCH</name>
<evidence type="ECO:0000313" key="5">
    <source>
        <dbReference type="Proteomes" id="UP000008672"/>
    </source>
</evidence>
<evidence type="ECO:0000256" key="2">
    <source>
        <dbReference type="ARBA" id="ARBA00022737"/>
    </source>
</evidence>
<dbReference type="OMA" id="HAVAPCV"/>
<dbReference type="InterPro" id="IPR000210">
    <property type="entry name" value="BTB/POZ_dom"/>
</dbReference>
<dbReference type="InterPro" id="IPR052310">
    <property type="entry name" value="Kelch/BTB_domain_protein"/>
</dbReference>
<dbReference type="CDD" id="cd18275">
    <property type="entry name" value="BTB_POZ_KBTBD11"/>
    <property type="match status" value="1"/>
</dbReference>
<dbReference type="InterPro" id="IPR006652">
    <property type="entry name" value="Kelch_1"/>
</dbReference>
<organism evidence="4 5">
    <name type="scientific">Latimeria chalumnae</name>
    <name type="common">Coelacanth</name>
    <dbReference type="NCBI Taxonomy" id="7897"/>
    <lineage>
        <taxon>Eukaryota</taxon>
        <taxon>Metazoa</taxon>
        <taxon>Chordata</taxon>
        <taxon>Craniata</taxon>
        <taxon>Vertebrata</taxon>
        <taxon>Euteleostomi</taxon>
        <taxon>Coelacanthiformes</taxon>
        <taxon>Coelacanthidae</taxon>
        <taxon>Latimeria</taxon>
    </lineage>
</organism>
<dbReference type="AlphaFoldDB" id="H3AGD5"/>
<dbReference type="HOGENOM" id="CLU_020313_2_1_1"/>
<dbReference type="InParanoid" id="H3AGD5"/>
<dbReference type="Pfam" id="PF00651">
    <property type="entry name" value="BTB"/>
    <property type="match status" value="1"/>
</dbReference>
<reference evidence="4" key="3">
    <citation type="submission" date="2025-09" db="UniProtKB">
        <authorList>
            <consortium name="Ensembl"/>
        </authorList>
    </citation>
    <scope>IDENTIFICATION</scope>
</reference>
<dbReference type="FunCoup" id="H3AGD5">
    <property type="interactions" value="62"/>
</dbReference>
<dbReference type="PROSITE" id="PS50097">
    <property type="entry name" value="BTB"/>
    <property type="match status" value="1"/>
</dbReference>
<dbReference type="Gene3D" id="1.25.40.420">
    <property type="match status" value="1"/>
</dbReference>
<dbReference type="SUPFAM" id="SSF54695">
    <property type="entry name" value="POZ domain"/>
    <property type="match status" value="1"/>
</dbReference>
<dbReference type="SUPFAM" id="SSF117281">
    <property type="entry name" value="Kelch motif"/>
    <property type="match status" value="1"/>
</dbReference>
<protein>
    <submittedName>
        <fullName evidence="4">Kelch repeat and BTB domain containing 11</fullName>
    </submittedName>
</protein>
<dbReference type="SMART" id="SM00612">
    <property type="entry name" value="Kelch"/>
    <property type="match status" value="3"/>
</dbReference>
<keyword evidence="1" id="KW-0880">Kelch repeat</keyword>
<dbReference type="Bgee" id="ENSLACG00000007694">
    <property type="expression patterns" value="Expressed in chordate pharynx"/>
</dbReference>
<dbReference type="InterPro" id="IPR011333">
    <property type="entry name" value="SKP1/BTB/POZ_sf"/>
</dbReference>
<evidence type="ECO:0000313" key="4">
    <source>
        <dbReference type="Ensembl" id="ENSLACP00000008706.1"/>
    </source>
</evidence>
<sequence>ICREEPDLVIEVSGRRIKAHKSILAEKSDYFKARLSRSILQVKGVSYNTLKLLIDYIYSSGMEVNKGNIVDVITGAKFLQIPCAVQSAMDTIKGQLSLENCYEILNIAKKQRLNELKEATYKFMSDNFLNVLRDPSVYGHLTGAERDLILKRRMEGKKYLVVAEINDVFDRGSSRPQSRESSRPQSPSSIVSLEENHLIYYYDEARKDWIALTRLPEEANTKGCGMCIMYNYIFIAGGIKGYGDKAKLSDRVFCYNPVTDCWSEIRPLNQPRSQLKLVSLDGYLYAVGGECLFTVEKYDPRMDRWTPVSPLPKGAFAVAHEATTCSGEIYVSGGSLFYRLLKYDPKRDEWQECSYNNSRKKSADMVAFKNFIYRFDVNRDQGINVFKYNTIAKVWSECASLRQSNPLPFRCTVIGNVIFCVNKCSTLQFTVEEETARFEAEDLKAPYETKGVLFPLVLILPEKAEKRNSGKL</sequence>
<keyword evidence="5" id="KW-1185">Reference proteome</keyword>
<reference evidence="5" key="1">
    <citation type="submission" date="2011-08" db="EMBL/GenBank/DDBJ databases">
        <title>The draft genome of Latimeria chalumnae.</title>
        <authorList>
            <person name="Di Palma F."/>
            <person name="Alfoldi J."/>
            <person name="Johnson J."/>
            <person name="Berlin A."/>
            <person name="Gnerre S."/>
            <person name="Jaffe D."/>
            <person name="MacCallum I."/>
            <person name="Young S."/>
            <person name="Walker B.J."/>
            <person name="Lander E."/>
            <person name="Lindblad-Toh K."/>
        </authorList>
    </citation>
    <scope>NUCLEOTIDE SEQUENCE [LARGE SCALE GENOMIC DNA]</scope>
    <source>
        <strain evidence="5">Wild caught</strain>
    </source>
</reference>
<evidence type="ECO:0000259" key="3">
    <source>
        <dbReference type="PROSITE" id="PS50097"/>
    </source>
</evidence>
<dbReference type="CDD" id="cd18484">
    <property type="entry name" value="BACK_KBTBD11_CMLAP"/>
    <property type="match status" value="1"/>
</dbReference>
<dbReference type="EMBL" id="AFYH01212715">
    <property type="status" value="NOT_ANNOTATED_CDS"/>
    <property type="molecule type" value="Genomic_DNA"/>
</dbReference>
<accession>H3AGD5</accession>
<dbReference type="eggNOG" id="KOG1072">
    <property type="taxonomic scope" value="Eukaryota"/>
</dbReference>